<proteinExistence type="predicted"/>
<reference evidence="1 2" key="1">
    <citation type="submission" date="2020-02" db="EMBL/GenBank/DDBJ databases">
        <authorList>
            <person name="Ma Q."/>
            <person name="Huang Y."/>
            <person name="Song X."/>
            <person name="Pei D."/>
        </authorList>
    </citation>
    <scope>NUCLEOTIDE SEQUENCE [LARGE SCALE GENOMIC DNA]</scope>
    <source>
        <strain evidence="1">Sxm20200214</strain>
        <tissue evidence="1">Leaf</tissue>
    </source>
</reference>
<dbReference type="AlphaFoldDB" id="A0A8X7VWL2"/>
<dbReference type="OrthoDB" id="44015at2759"/>
<evidence type="ECO:0000313" key="1">
    <source>
        <dbReference type="EMBL" id="KAG2319086.1"/>
    </source>
</evidence>
<sequence length="107" mass="12607">MKTSSTIHKDEHEDMVSSLTNTDLLHEKHVRLIPDILLCGGKHLVDKITRLVEEDYVSSVNELYARLDEFKEVQHFEIRDRVELIFECDRFNYPVEHCVLQTILNVL</sequence>
<organism evidence="1 2">
    <name type="scientific">Brassica carinata</name>
    <name type="common">Ethiopian mustard</name>
    <name type="synonym">Abyssinian cabbage</name>
    <dbReference type="NCBI Taxonomy" id="52824"/>
    <lineage>
        <taxon>Eukaryota</taxon>
        <taxon>Viridiplantae</taxon>
        <taxon>Streptophyta</taxon>
        <taxon>Embryophyta</taxon>
        <taxon>Tracheophyta</taxon>
        <taxon>Spermatophyta</taxon>
        <taxon>Magnoliopsida</taxon>
        <taxon>eudicotyledons</taxon>
        <taxon>Gunneridae</taxon>
        <taxon>Pentapetalae</taxon>
        <taxon>rosids</taxon>
        <taxon>malvids</taxon>
        <taxon>Brassicales</taxon>
        <taxon>Brassicaceae</taxon>
        <taxon>Brassiceae</taxon>
        <taxon>Brassica</taxon>
    </lineage>
</organism>
<dbReference type="EMBL" id="JAAMPC010000003">
    <property type="protein sequence ID" value="KAG2319086.1"/>
    <property type="molecule type" value="Genomic_DNA"/>
</dbReference>
<dbReference type="Proteomes" id="UP000886595">
    <property type="component" value="Unassembled WGS sequence"/>
</dbReference>
<comment type="caution">
    <text evidence="1">The sequence shown here is derived from an EMBL/GenBank/DDBJ whole genome shotgun (WGS) entry which is preliminary data.</text>
</comment>
<evidence type="ECO:0000313" key="2">
    <source>
        <dbReference type="Proteomes" id="UP000886595"/>
    </source>
</evidence>
<protein>
    <submittedName>
        <fullName evidence="1">Uncharacterized protein</fullName>
    </submittedName>
</protein>
<keyword evidence="2" id="KW-1185">Reference proteome</keyword>
<name>A0A8X7VWL2_BRACI</name>
<accession>A0A8X7VWL2</accession>
<gene>
    <name evidence="1" type="ORF">Bca52824_012299</name>
</gene>